<dbReference type="EMBL" id="QRVA01000053">
    <property type="protein sequence ID" value="RGS11300.1"/>
    <property type="molecule type" value="Genomic_DNA"/>
</dbReference>
<evidence type="ECO:0000313" key="3">
    <source>
        <dbReference type="Proteomes" id="UP000283872"/>
    </source>
</evidence>
<evidence type="ECO:0000313" key="2">
    <source>
        <dbReference type="EMBL" id="RGS11300.1"/>
    </source>
</evidence>
<accession>A0A3E5DT01</accession>
<dbReference type="CDD" id="cd00085">
    <property type="entry name" value="HNHc"/>
    <property type="match status" value="1"/>
</dbReference>
<reference evidence="2 3" key="1">
    <citation type="submission" date="2018-08" db="EMBL/GenBank/DDBJ databases">
        <title>A genome reference for cultivated species of the human gut microbiota.</title>
        <authorList>
            <person name="Zou Y."/>
            <person name="Xue W."/>
            <person name="Luo G."/>
        </authorList>
    </citation>
    <scope>NUCLEOTIDE SEQUENCE [LARGE SCALE GENOMIC DNA]</scope>
    <source>
        <strain evidence="2 3">AF24-12</strain>
    </source>
</reference>
<dbReference type="GO" id="GO:0008270">
    <property type="term" value="F:zinc ion binding"/>
    <property type="evidence" value="ECO:0007669"/>
    <property type="project" value="InterPro"/>
</dbReference>
<dbReference type="InterPro" id="IPR003615">
    <property type="entry name" value="HNH_nuc"/>
</dbReference>
<dbReference type="GO" id="GO:0003676">
    <property type="term" value="F:nucleic acid binding"/>
    <property type="evidence" value="ECO:0007669"/>
    <property type="project" value="InterPro"/>
</dbReference>
<dbReference type="GO" id="GO:0004519">
    <property type="term" value="F:endonuclease activity"/>
    <property type="evidence" value="ECO:0007669"/>
    <property type="project" value="InterPro"/>
</dbReference>
<name>A0A3E5DT01_9BACT</name>
<comment type="caution">
    <text evidence="2">The sequence shown here is derived from an EMBL/GenBank/DDBJ whole genome shotgun (WGS) entry which is preliminary data.</text>
</comment>
<feature type="domain" description="HNH" evidence="1">
    <location>
        <begin position="49"/>
        <end position="94"/>
    </location>
</feature>
<gene>
    <name evidence="2" type="ORF">DWY11_14235</name>
</gene>
<dbReference type="InterPro" id="IPR002711">
    <property type="entry name" value="HNH"/>
</dbReference>
<dbReference type="RefSeq" id="WP_117587818.1">
    <property type="nucleotide sequence ID" value="NZ_QRVA01000053.1"/>
</dbReference>
<dbReference type="Pfam" id="PF01844">
    <property type="entry name" value="HNH"/>
    <property type="match status" value="1"/>
</dbReference>
<evidence type="ECO:0000259" key="1">
    <source>
        <dbReference type="Pfam" id="PF01844"/>
    </source>
</evidence>
<dbReference type="Gene3D" id="1.10.30.50">
    <property type="match status" value="1"/>
</dbReference>
<dbReference type="AlphaFoldDB" id="A0A3E5DT01"/>
<sequence length="241" mass="27715">MRPVEKKNVGETVSYVNSKNQTITETIQEYYSPYNNAKMPLLGNLGWFCSYCEGTKLPNELAVEHIEPKGTNGEETAWNNFLISCGICNSTKGHPEIHEEDYHWAHTDNTFRDFIYTAGGAVMLNPHLDEDEKGKAKKLFDLVKLGAYPGNELGPTPRDFRWKKRLETWDLAERLRNKFNAGIADVEEIICLAQKLGYWSVWFTVFKGYDEVRKRLISDFTGTCASCFDVNNHYEPIKRNK</sequence>
<organism evidence="2 3">
    <name type="scientific">Segatella copri</name>
    <dbReference type="NCBI Taxonomy" id="165179"/>
    <lineage>
        <taxon>Bacteria</taxon>
        <taxon>Pseudomonadati</taxon>
        <taxon>Bacteroidota</taxon>
        <taxon>Bacteroidia</taxon>
        <taxon>Bacteroidales</taxon>
        <taxon>Prevotellaceae</taxon>
        <taxon>Segatella</taxon>
    </lineage>
</organism>
<proteinExistence type="predicted"/>
<dbReference type="Proteomes" id="UP000283872">
    <property type="component" value="Unassembled WGS sequence"/>
</dbReference>
<protein>
    <recommendedName>
        <fullName evidence="1">HNH domain-containing protein</fullName>
    </recommendedName>
</protein>